<dbReference type="EMBL" id="AP023086">
    <property type="protein sequence ID" value="BCD95863.1"/>
    <property type="molecule type" value="Genomic_DNA"/>
</dbReference>
<dbReference type="KEGG" id="marq:MARGE09_P0062"/>
<accession>A0AAN1WE08</accession>
<protein>
    <submittedName>
        <fullName evidence="1">Uncharacterized protein</fullName>
    </submittedName>
</protein>
<keyword evidence="2" id="KW-1185">Reference proteome</keyword>
<name>A0AAN1WE08_9GAMM</name>
<reference evidence="1 2" key="1">
    <citation type="journal article" date="2022" name="IScience">
        <title>An ultrasensitive nanofiber-based assay for enzymatic hydrolysis and deep-sea microbial degradation of cellulose.</title>
        <authorList>
            <person name="Tsudome M."/>
            <person name="Tachioka M."/>
            <person name="Miyazaki M."/>
            <person name="Uchimura K."/>
            <person name="Tsuda M."/>
            <person name="Takaki Y."/>
            <person name="Deguchi S."/>
        </authorList>
    </citation>
    <scope>NUCLEOTIDE SEQUENCE [LARGE SCALE GENOMIC DNA]</scope>
    <source>
        <strain evidence="1 2">GE09</strain>
    </source>
</reference>
<dbReference type="AlphaFoldDB" id="A0AAN1WE08"/>
<evidence type="ECO:0000313" key="1">
    <source>
        <dbReference type="EMBL" id="BCD95863.1"/>
    </source>
</evidence>
<dbReference type="Proteomes" id="UP001320119">
    <property type="component" value="Chromosome"/>
</dbReference>
<gene>
    <name evidence="1" type="ORF">MARGE09_P0062</name>
</gene>
<proteinExistence type="predicted"/>
<sequence length="161" mass="18598">MNYEDLTQEEFDVFVTGELTHRALALEDQVNAIISEYFIGNMNSKEDDFRRLILDRDGLTSQDKIEIVRAMIPIFGQSAKDSNLKKILNEVEKFKSLRNAMAHGQCRTDKADPLRLKLRMVTRSGKEKIFDITPDSHRNTIAEVDELIKRLTEARDCVCDY</sequence>
<dbReference type="RefSeq" id="WP_236985336.1">
    <property type="nucleotide sequence ID" value="NZ_AP023086.1"/>
</dbReference>
<evidence type="ECO:0000313" key="2">
    <source>
        <dbReference type="Proteomes" id="UP001320119"/>
    </source>
</evidence>
<organism evidence="1 2">
    <name type="scientific">Marinagarivorans cellulosilyticus</name>
    <dbReference type="NCBI Taxonomy" id="2721545"/>
    <lineage>
        <taxon>Bacteria</taxon>
        <taxon>Pseudomonadati</taxon>
        <taxon>Pseudomonadota</taxon>
        <taxon>Gammaproteobacteria</taxon>
        <taxon>Cellvibrionales</taxon>
        <taxon>Cellvibrionaceae</taxon>
        <taxon>Marinagarivorans</taxon>
    </lineage>
</organism>